<keyword evidence="4" id="KW-0808">Transferase</keyword>
<dbReference type="PROSITE" id="PS50110">
    <property type="entry name" value="RESPONSE_REGULATORY"/>
    <property type="match status" value="1"/>
</dbReference>
<dbReference type="GO" id="GO:0016301">
    <property type="term" value="F:kinase activity"/>
    <property type="evidence" value="ECO:0007669"/>
    <property type="project" value="UniProtKB-KW"/>
</dbReference>
<evidence type="ECO:0000313" key="4">
    <source>
        <dbReference type="EMBL" id="CAH2032060.1"/>
    </source>
</evidence>
<dbReference type="Gene3D" id="3.40.50.2300">
    <property type="match status" value="1"/>
</dbReference>
<evidence type="ECO:0000259" key="3">
    <source>
        <dbReference type="PROSITE" id="PS50110"/>
    </source>
</evidence>
<evidence type="ECO:0000256" key="2">
    <source>
        <dbReference type="PROSITE-ProRule" id="PRU00169"/>
    </source>
</evidence>
<dbReference type="InterPro" id="IPR001789">
    <property type="entry name" value="Sig_transdc_resp-reg_receiver"/>
</dbReference>
<dbReference type="RefSeq" id="WP_305732837.1">
    <property type="nucleotide sequence ID" value="NZ_OW150024.1"/>
</dbReference>
<feature type="modified residue" description="4-aspartylphosphate" evidence="2">
    <location>
        <position position="52"/>
    </location>
</feature>
<accession>A0ABM9DBK9</accession>
<dbReference type="Pfam" id="PF00072">
    <property type="entry name" value="Response_reg"/>
    <property type="match status" value="1"/>
</dbReference>
<dbReference type="EMBL" id="OW150024">
    <property type="protein sequence ID" value="CAH2032060.1"/>
    <property type="molecule type" value="Genomic_DNA"/>
</dbReference>
<keyword evidence="1 2" id="KW-0597">Phosphoprotein</keyword>
<dbReference type="InterPro" id="IPR011006">
    <property type="entry name" value="CheY-like_superfamily"/>
</dbReference>
<reference evidence="4 5" key="1">
    <citation type="submission" date="2022-03" db="EMBL/GenBank/DDBJ databases">
        <authorList>
            <person name="Koch H."/>
        </authorList>
    </citation>
    <scope>NUCLEOTIDE SEQUENCE [LARGE SCALE GENOMIC DNA]</scope>
    <source>
        <strain evidence="4 5">G1</strain>
    </source>
</reference>
<gene>
    <name evidence="4" type="ORF">GEAMG1_2224</name>
</gene>
<protein>
    <submittedName>
        <fullName evidence="4">Histidine kinase</fullName>
    </submittedName>
</protein>
<name>A0ABM9DBK9_9BACT</name>
<proteinExistence type="predicted"/>
<dbReference type="Proteomes" id="UP001295463">
    <property type="component" value="Chromosome"/>
</dbReference>
<dbReference type="PANTHER" id="PTHR44591:SF3">
    <property type="entry name" value="RESPONSE REGULATORY DOMAIN-CONTAINING PROTEIN"/>
    <property type="match status" value="1"/>
</dbReference>
<organism evidence="4 5">
    <name type="scientific">Trichlorobacter ammonificans</name>
    <dbReference type="NCBI Taxonomy" id="2916410"/>
    <lineage>
        <taxon>Bacteria</taxon>
        <taxon>Pseudomonadati</taxon>
        <taxon>Thermodesulfobacteriota</taxon>
        <taxon>Desulfuromonadia</taxon>
        <taxon>Geobacterales</taxon>
        <taxon>Geobacteraceae</taxon>
        <taxon>Trichlorobacter</taxon>
    </lineage>
</organism>
<keyword evidence="4" id="KW-0418">Kinase</keyword>
<feature type="domain" description="Response regulatory" evidence="3">
    <location>
        <begin position="3"/>
        <end position="117"/>
    </location>
</feature>
<dbReference type="SUPFAM" id="SSF52172">
    <property type="entry name" value="CheY-like"/>
    <property type="match status" value="1"/>
</dbReference>
<keyword evidence="5" id="KW-1185">Reference proteome</keyword>
<evidence type="ECO:0000313" key="5">
    <source>
        <dbReference type="Proteomes" id="UP001295463"/>
    </source>
</evidence>
<dbReference type="CDD" id="cd00156">
    <property type="entry name" value="REC"/>
    <property type="match status" value="1"/>
</dbReference>
<dbReference type="SMART" id="SM00448">
    <property type="entry name" value="REC"/>
    <property type="match status" value="1"/>
</dbReference>
<evidence type="ECO:0000256" key="1">
    <source>
        <dbReference type="ARBA" id="ARBA00022553"/>
    </source>
</evidence>
<dbReference type="PANTHER" id="PTHR44591">
    <property type="entry name" value="STRESS RESPONSE REGULATOR PROTEIN 1"/>
    <property type="match status" value="1"/>
</dbReference>
<sequence length="122" mass="13166">MARVLLIDDSGFARNLTGKILKQAGHEVVEAEDGLKGLKVVTTESPDCIVADMLMPEMDGLKFLLALRNNALQIPVIILTADVQDKTRSDCLEYGAVEVLHKPPRAETLLAAVTSALERGTP</sequence>
<dbReference type="InterPro" id="IPR050595">
    <property type="entry name" value="Bact_response_regulator"/>
</dbReference>